<evidence type="ECO:0000313" key="4">
    <source>
        <dbReference type="Proteomes" id="UP000221918"/>
    </source>
</evidence>
<evidence type="ECO:0000313" key="3">
    <source>
        <dbReference type="EMBL" id="PHE89525.1"/>
    </source>
</evidence>
<dbReference type="Proteomes" id="UP000221918">
    <property type="component" value="Unassembled WGS sequence"/>
</dbReference>
<dbReference type="SUPFAM" id="SSF55811">
    <property type="entry name" value="Nudix"/>
    <property type="match status" value="1"/>
</dbReference>
<organism evidence="2 5">
    <name type="scientific">Bacillus pseudomycoides</name>
    <dbReference type="NCBI Taxonomy" id="64104"/>
    <lineage>
        <taxon>Bacteria</taxon>
        <taxon>Bacillati</taxon>
        <taxon>Bacillota</taxon>
        <taxon>Bacilli</taxon>
        <taxon>Bacillales</taxon>
        <taxon>Bacillaceae</taxon>
        <taxon>Bacillus</taxon>
        <taxon>Bacillus cereus group</taxon>
    </lineage>
</organism>
<comment type="caution">
    <text evidence="2">The sequence shown here is derived from an EMBL/GenBank/DDBJ whole genome shotgun (WGS) entry which is preliminary data.</text>
</comment>
<dbReference type="CDD" id="cd02883">
    <property type="entry name" value="NUDIX_Hydrolase"/>
    <property type="match status" value="1"/>
</dbReference>
<keyword evidence="2" id="KW-0378">Hydrolase</keyword>
<reference evidence="3 4" key="1">
    <citation type="submission" date="2017-09" db="EMBL/GenBank/DDBJ databases">
        <title>Large-scale bioinformatics analysis of Bacillus genomes uncovers conserved roles of natural products in bacterial physiology.</title>
        <authorList>
            <consortium name="Agbiome Team Llc"/>
            <person name="Bleich R.M."/>
            <person name="Grubbs K.J."/>
            <person name="Santa Maria K.C."/>
            <person name="Allen S.E."/>
            <person name="Farag S."/>
            <person name="Shank E.A."/>
            <person name="Bowers A."/>
        </authorList>
    </citation>
    <scope>NUCLEOTIDE SEQUENCE [LARGE SCALE GENOMIC DNA]</scope>
    <source>
        <strain evidence="3 4">AFS037265</strain>
    </source>
</reference>
<sequence>MKRWIGTAAICVNEKNEILMVLQGKKEEPKRWSVPSGGQEEGETLEECCIREVVVFIFRKFDN</sequence>
<name>A0A2A8B880_9BACI</name>
<evidence type="ECO:0000313" key="5">
    <source>
        <dbReference type="Proteomes" id="UP001248134"/>
    </source>
</evidence>
<dbReference type="Proteomes" id="UP001248134">
    <property type="component" value="Unassembled WGS sequence"/>
</dbReference>
<dbReference type="AlphaFoldDB" id="A0A2A8B880"/>
<dbReference type="KEGG" id="bmyc:DJ92_635"/>
<dbReference type="GO" id="GO:0016787">
    <property type="term" value="F:hydrolase activity"/>
    <property type="evidence" value="ECO:0007669"/>
    <property type="project" value="UniProtKB-KW"/>
</dbReference>
<gene>
    <name evidence="3" type="ORF">COF81_25240</name>
    <name evidence="2" type="ORF">FOS08_07160</name>
</gene>
<dbReference type="InterPro" id="IPR015797">
    <property type="entry name" value="NUDIX_hydrolase-like_dom_sf"/>
</dbReference>
<evidence type="ECO:0000259" key="1">
    <source>
        <dbReference type="Pfam" id="PF00293"/>
    </source>
</evidence>
<dbReference type="EMBL" id="NUTL01000134">
    <property type="protein sequence ID" value="PHE89525.1"/>
    <property type="molecule type" value="Genomic_DNA"/>
</dbReference>
<dbReference type="InterPro" id="IPR000086">
    <property type="entry name" value="NUDIX_hydrolase_dom"/>
</dbReference>
<protein>
    <submittedName>
        <fullName evidence="2">NUDIX hydrolase</fullName>
    </submittedName>
</protein>
<dbReference type="EMBL" id="VLYX01000005">
    <property type="protein sequence ID" value="MDR4325725.1"/>
    <property type="molecule type" value="Genomic_DNA"/>
</dbReference>
<dbReference type="Gene3D" id="3.90.79.10">
    <property type="entry name" value="Nucleoside Triphosphate Pyrophosphohydrolase"/>
    <property type="match status" value="1"/>
</dbReference>
<evidence type="ECO:0000313" key="2">
    <source>
        <dbReference type="EMBL" id="MDR4325725.1"/>
    </source>
</evidence>
<proteinExistence type="predicted"/>
<accession>A0A2A8B880</accession>
<feature type="domain" description="Nudix hydrolase" evidence="1">
    <location>
        <begin position="5"/>
        <end position="53"/>
    </location>
</feature>
<accession>C3ANT4</accession>
<reference evidence="2" key="2">
    <citation type="submission" date="2019-07" db="EMBL/GenBank/DDBJ databases">
        <title>Phylogenomic Reclassification of ATCC Bacillus Strains and Various Taxa within the Genus Bacillus.</title>
        <authorList>
            <person name="Riojas M.A."/>
            <person name="Frank A.M."/>
            <person name="Fenn S.L."/>
            <person name="King S.P."/>
            <person name="Brower S.M."/>
            <person name="Hazbon M.H."/>
        </authorList>
    </citation>
    <scope>NUCLEOTIDE SEQUENCE</scope>
    <source>
        <strain evidence="2">NR-12239</strain>
    </source>
</reference>
<dbReference type="Pfam" id="PF00293">
    <property type="entry name" value="NUDIX"/>
    <property type="match status" value="1"/>
</dbReference>